<proteinExistence type="predicted"/>
<name>A0A9P4K0W0_9PLEO</name>
<dbReference type="EMBL" id="ML986689">
    <property type="protein sequence ID" value="KAF2260123.1"/>
    <property type="molecule type" value="Genomic_DNA"/>
</dbReference>
<evidence type="ECO:0000313" key="2">
    <source>
        <dbReference type="EMBL" id="KAF2260123.1"/>
    </source>
</evidence>
<keyword evidence="3" id="KW-1185">Reference proteome</keyword>
<sequence length="190" mass="21550">MAMNSFKYEPIDLEGPAFRLLRLFKGGEPDIECELFRAWLHSESAISYEAFSYTWINGRTLNATENLYLALLHLRSKETIRTLWVDAICIDQCNKKERGHQAQQTGGPATDETGVLMDSLKLLEQESIKRALEGPLIINTAHVEDSALGSRWPWLKRVWVLQEVANAKRVLVCNGSMSVSARIFVRAGWL</sequence>
<accession>A0A9P4K0W0</accession>
<evidence type="ECO:0000313" key="3">
    <source>
        <dbReference type="Proteomes" id="UP000800093"/>
    </source>
</evidence>
<protein>
    <recommendedName>
        <fullName evidence="1">Heterokaryon incompatibility domain-containing protein</fullName>
    </recommendedName>
</protein>
<dbReference type="AlphaFoldDB" id="A0A9P4K0W0"/>
<organism evidence="2 3">
    <name type="scientific">Lojkania enalia</name>
    <dbReference type="NCBI Taxonomy" id="147567"/>
    <lineage>
        <taxon>Eukaryota</taxon>
        <taxon>Fungi</taxon>
        <taxon>Dikarya</taxon>
        <taxon>Ascomycota</taxon>
        <taxon>Pezizomycotina</taxon>
        <taxon>Dothideomycetes</taxon>
        <taxon>Pleosporomycetidae</taxon>
        <taxon>Pleosporales</taxon>
        <taxon>Pleosporales incertae sedis</taxon>
        <taxon>Lojkania</taxon>
    </lineage>
</organism>
<reference evidence="3" key="1">
    <citation type="journal article" date="2020" name="Stud. Mycol.">
        <title>101 Dothideomycetes genomes: A test case for predicting lifestyles and emergence of pathogens.</title>
        <authorList>
            <person name="Haridas S."/>
            <person name="Albert R."/>
            <person name="Binder M."/>
            <person name="Bloem J."/>
            <person name="LaButti K."/>
            <person name="Salamov A."/>
            <person name="Andreopoulos B."/>
            <person name="Baker S."/>
            <person name="Barry K."/>
            <person name="Bills G."/>
            <person name="Bluhm B."/>
            <person name="Cannon C."/>
            <person name="Castanera R."/>
            <person name="Culley D."/>
            <person name="Daum C."/>
            <person name="Ezra D."/>
            <person name="Gonzalez J."/>
            <person name="Henrissat B."/>
            <person name="Kuo A."/>
            <person name="Liang C."/>
            <person name="Lipzen A."/>
            <person name="Lutzoni F."/>
            <person name="Magnuson J."/>
            <person name="Mondo S."/>
            <person name="Nolan M."/>
            <person name="Ohm R."/>
            <person name="Pangilinan J."/>
            <person name="Park H.-J."/>
            <person name="Ramirez L."/>
            <person name="Alfaro M."/>
            <person name="Sun H."/>
            <person name="Tritt A."/>
            <person name="Yoshinaga Y."/>
            <person name="Zwiers L.-H."/>
            <person name="Turgeon B."/>
            <person name="Goodwin S."/>
            <person name="Spatafora J."/>
            <person name="Crous P."/>
            <person name="Grigoriev I."/>
        </authorList>
    </citation>
    <scope>NUCLEOTIDE SEQUENCE [LARGE SCALE GENOMIC DNA]</scope>
    <source>
        <strain evidence="3">CBS 304.66</strain>
    </source>
</reference>
<comment type="caution">
    <text evidence="2">The sequence shown here is derived from an EMBL/GenBank/DDBJ whole genome shotgun (WGS) entry which is preliminary data.</text>
</comment>
<dbReference type="Proteomes" id="UP000800093">
    <property type="component" value="Unassembled WGS sequence"/>
</dbReference>
<feature type="domain" description="Heterokaryon incompatibility" evidence="1">
    <location>
        <begin position="55"/>
        <end position="163"/>
    </location>
</feature>
<dbReference type="OrthoDB" id="194358at2759"/>
<dbReference type="Pfam" id="PF06985">
    <property type="entry name" value="HET"/>
    <property type="match status" value="1"/>
</dbReference>
<dbReference type="PANTHER" id="PTHR24148:SF78">
    <property type="entry name" value="HETEROKARYON INCOMPATIBILITY DOMAIN-CONTAINING PROTEIN"/>
    <property type="match status" value="1"/>
</dbReference>
<dbReference type="InterPro" id="IPR052895">
    <property type="entry name" value="HetReg/Transcr_Mod"/>
</dbReference>
<dbReference type="PANTHER" id="PTHR24148">
    <property type="entry name" value="ANKYRIN REPEAT DOMAIN-CONTAINING PROTEIN 39 HOMOLOG-RELATED"/>
    <property type="match status" value="1"/>
</dbReference>
<evidence type="ECO:0000259" key="1">
    <source>
        <dbReference type="Pfam" id="PF06985"/>
    </source>
</evidence>
<dbReference type="InterPro" id="IPR010730">
    <property type="entry name" value="HET"/>
</dbReference>
<gene>
    <name evidence="2" type="ORF">CC78DRAFT_555743</name>
</gene>